<evidence type="ECO:0000313" key="2">
    <source>
        <dbReference type="Proteomes" id="UP000176665"/>
    </source>
</evidence>
<dbReference type="EMBL" id="MFJA01000011">
    <property type="protein sequence ID" value="OGG03884.1"/>
    <property type="molecule type" value="Genomic_DNA"/>
</dbReference>
<reference evidence="1 2" key="1">
    <citation type="journal article" date="2016" name="Nat. Commun.">
        <title>Thousands of microbial genomes shed light on interconnected biogeochemical processes in an aquifer system.</title>
        <authorList>
            <person name="Anantharaman K."/>
            <person name="Brown C.T."/>
            <person name="Hug L.A."/>
            <person name="Sharon I."/>
            <person name="Castelle C.J."/>
            <person name="Probst A.J."/>
            <person name="Thomas B.C."/>
            <person name="Singh A."/>
            <person name="Wilkins M.J."/>
            <person name="Karaoz U."/>
            <person name="Brodie E.L."/>
            <person name="Williams K.H."/>
            <person name="Hubbard S.S."/>
            <person name="Banfield J.F."/>
        </authorList>
    </citation>
    <scope>NUCLEOTIDE SEQUENCE [LARGE SCALE GENOMIC DNA]</scope>
</reference>
<name>A0A1F5YUV4_9BACT</name>
<dbReference type="AlphaFoldDB" id="A0A1F5YUV4"/>
<dbReference type="Proteomes" id="UP000176665">
    <property type="component" value="Unassembled WGS sequence"/>
</dbReference>
<proteinExistence type="predicted"/>
<sequence>MSEGLRSPISVIKAERIKPQGVGEIYQLEPQRIFRSWGEVITGKKGEGGVVYRANRAIVDPDYTNERENEVKDLFDAQKVEPGELKRRKDLQGAFKTLYEIDAAIEAEAQLVIAKKETELRLKDPSASLSEQQKEDIYLQTAFEYGNKPGGIDDSGIYAPIMAELNSIADPENQNPPEDALEAKRLIQELNYNSEDNVFMVKTTERVFAEGEVANVEASWKVVAHVIGTELATKLQEGKSELTPEELKLIRENPNTDLTTLISLLYIHEKMDLLPPNKKNAGMLLNRQLGIMQEKATGIDELFMSNIINNLSDYEPIYNNIETEMRGGIQNFIAELGIDPKTISTGHIYRDLMLAAIVEGNDKGTVTVNNQYSLASEFNRVVDNWMRDPNSSSSERALVLRLALENKASLLLNNLLGIDKKKMESITSQNLSNFAIEELTTTERNLIPEEQEFAARQYLDANFEGIAVRMKGNKAALLRFLLMGAAIVMPGVGEALHFGAYTTEKEQMELRR</sequence>
<dbReference type="STRING" id="1798371.A2W14_05425"/>
<gene>
    <name evidence="1" type="ORF">A2W14_05425</name>
</gene>
<accession>A0A1F5YUV4</accession>
<organism evidence="1 2">
    <name type="scientific">Candidatus Gottesmanbacteria bacterium RBG_16_37_8</name>
    <dbReference type="NCBI Taxonomy" id="1798371"/>
    <lineage>
        <taxon>Bacteria</taxon>
        <taxon>Candidatus Gottesmaniibacteriota</taxon>
    </lineage>
</organism>
<protein>
    <submittedName>
        <fullName evidence="1">Uncharacterized protein</fullName>
    </submittedName>
</protein>
<comment type="caution">
    <text evidence="1">The sequence shown here is derived from an EMBL/GenBank/DDBJ whole genome shotgun (WGS) entry which is preliminary data.</text>
</comment>
<evidence type="ECO:0000313" key="1">
    <source>
        <dbReference type="EMBL" id="OGG03884.1"/>
    </source>
</evidence>